<dbReference type="EMBL" id="CP004885">
    <property type="protein sequence ID" value="AGX86546.1"/>
    <property type="molecule type" value="Genomic_DNA"/>
</dbReference>
<reference evidence="12 13" key="1">
    <citation type="journal article" date="2013" name="Genome Biol.">
        <title>Genomic analysis reveals key aspects of prokaryotic symbiosis in the phototrophic consortium "Chlorochromatium aggregatum".</title>
        <authorList>
            <person name="Liu Z."/>
            <person name="Muller J."/>
            <person name="Li T."/>
            <person name="Alvey R.M."/>
            <person name="Vogl K."/>
            <person name="Frigaard N.U."/>
            <person name="Rockwell N.C."/>
            <person name="Boyd E.S."/>
            <person name="Tomsho L.P."/>
            <person name="Schuster S.C."/>
            <person name="Henke P."/>
            <person name="Rohde M."/>
            <person name="Overmann J."/>
            <person name="Bryant D.A."/>
        </authorList>
    </citation>
    <scope>NUCLEOTIDE SEQUENCE [LARGE SCALE GENOMIC DNA]</scope>
    <source>
        <strain evidence="12">CR</strain>
    </source>
</reference>
<dbReference type="InterPro" id="IPR006690">
    <property type="entry name" value="OMPA-like_CS"/>
</dbReference>
<feature type="region of interest" description="Disordered" evidence="9">
    <location>
        <begin position="32"/>
        <end position="51"/>
    </location>
</feature>
<evidence type="ECO:0000256" key="9">
    <source>
        <dbReference type="SAM" id="MobiDB-lite"/>
    </source>
</evidence>
<comment type="similarity">
    <text evidence="8">Belongs to the Pal lipoprotein family.</text>
</comment>
<keyword evidence="3 8" id="KW-0472">Membrane</keyword>
<dbReference type="PROSITE" id="PS51123">
    <property type="entry name" value="OMPA_2"/>
    <property type="match status" value="1"/>
</dbReference>
<dbReference type="InterPro" id="IPR006664">
    <property type="entry name" value="OMP_bac"/>
</dbReference>
<evidence type="ECO:0000256" key="7">
    <source>
        <dbReference type="ARBA" id="ARBA00023306"/>
    </source>
</evidence>
<dbReference type="InterPro" id="IPR006665">
    <property type="entry name" value="OmpA-like"/>
</dbReference>
<feature type="domain" description="OmpA-like" evidence="11">
    <location>
        <begin position="63"/>
        <end position="178"/>
    </location>
</feature>
<dbReference type="PANTHER" id="PTHR30329:SF21">
    <property type="entry name" value="LIPOPROTEIN YIAD-RELATED"/>
    <property type="match status" value="1"/>
</dbReference>
<comment type="subcellular location">
    <subcellularLocation>
        <location evidence="8">Cell outer membrane</location>
        <topology evidence="8">Lipid-anchor</topology>
    </subcellularLocation>
</comment>
<evidence type="ECO:0000256" key="10">
    <source>
        <dbReference type="SAM" id="SignalP"/>
    </source>
</evidence>
<dbReference type="PROSITE" id="PS01068">
    <property type="entry name" value="OMPA_1"/>
    <property type="match status" value="1"/>
</dbReference>
<keyword evidence="5 8" id="KW-0998">Cell outer membrane</keyword>
<dbReference type="RefSeq" id="WP_022771367.1">
    <property type="nucleotide sequence ID" value="NC_022576.1"/>
</dbReference>
<dbReference type="HAMAP" id="MF_02204">
    <property type="entry name" value="Pal"/>
    <property type="match status" value="1"/>
</dbReference>
<dbReference type="OrthoDB" id="9809164at2"/>
<evidence type="ECO:0000256" key="3">
    <source>
        <dbReference type="ARBA" id="ARBA00023136"/>
    </source>
</evidence>
<feature type="chain" id="PRO_5004662809" description="Peptidoglycan-associated lipoprotein" evidence="10">
    <location>
        <begin position="21"/>
        <end position="178"/>
    </location>
</feature>
<dbReference type="Proteomes" id="UP000017184">
    <property type="component" value="Chromosome"/>
</dbReference>
<gene>
    <name evidence="8" type="primary">pal</name>
    <name evidence="12" type="ORF">Cenrod_0427</name>
</gene>
<evidence type="ECO:0000256" key="8">
    <source>
        <dbReference type="HAMAP-Rule" id="MF_02204"/>
    </source>
</evidence>
<dbReference type="AlphaFoldDB" id="U5N4W7"/>
<dbReference type="PATRIC" id="fig|946483.4.peg.431"/>
<sequence length="178" mass="19065">MKTWWIAMACVVALAGCATKVPLNEVPVETAEPDPMTQQQDDGAAAVDTAQPAATDLSPATTETVVDGAPLTNIIYFDYDSTMIRPEFQSVVAGHAQKALGNSSLRLVLEGHADEMGSREYNLALGQRRAESVRNSLTILGVPSSQIEAISFGEEKPAVLGASDDAYAKNRRVEVRYP</sequence>
<accession>U5N4W7</accession>
<organism evidence="12 13">
    <name type="scientific">Candidatus Symbiobacter mobilis CR</name>
    <dbReference type="NCBI Taxonomy" id="946483"/>
    <lineage>
        <taxon>Bacteria</taxon>
        <taxon>Pseudomonadati</taxon>
        <taxon>Pseudomonadota</taxon>
        <taxon>Betaproteobacteria</taxon>
        <taxon>Burkholderiales</taxon>
        <taxon>Comamonadaceae</taxon>
    </lineage>
</organism>
<dbReference type="SUPFAM" id="SSF103088">
    <property type="entry name" value="OmpA-like"/>
    <property type="match status" value="1"/>
</dbReference>
<dbReference type="PRINTS" id="PR01021">
    <property type="entry name" value="OMPADOMAIN"/>
</dbReference>
<protein>
    <recommendedName>
        <fullName evidence="8">Peptidoglycan-associated lipoprotein</fullName>
        <shortName evidence="8">PAL</shortName>
    </recommendedName>
</protein>
<keyword evidence="6 8" id="KW-0449">Lipoprotein</keyword>
<name>U5N4W7_9BURK</name>
<keyword evidence="4 8" id="KW-0564">Palmitate</keyword>
<evidence type="ECO:0000256" key="5">
    <source>
        <dbReference type="ARBA" id="ARBA00023237"/>
    </source>
</evidence>
<evidence type="ECO:0000256" key="2">
    <source>
        <dbReference type="ARBA" id="ARBA00022729"/>
    </source>
</evidence>
<dbReference type="PROSITE" id="PS51257">
    <property type="entry name" value="PROKAR_LIPOPROTEIN"/>
    <property type="match status" value="1"/>
</dbReference>
<keyword evidence="1 8" id="KW-0132">Cell division</keyword>
<dbReference type="InterPro" id="IPR036737">
    <property type="entry name" value="OmpA-like_sf"/>
</dbReference>
<dbReference type="PANTHER" id="PTHR30329">
    <property type="entry name" value="STATOR ELEMENT OF FLAGELLAR MOTOR COMPLEX"/>
    <property type="match status" value="1"/>
</dbReference>
<dbReference type="CDD" id="cd07185">
    <property type="entry name" value="OmpA_C-like"/>
    <property type="match status" value="1"/>
</dbReference>
<proteinExistence type="inferred from homology"/>
<dbReference type="eggNOG" id="COG2885">
    <property type="taxonomic scope" value="Bacteria"/>
</dbReference>
<dbReference type="Gene3D" id="3.30.1330.60">
    <property type="entry name" value="OmpA-like domain"/>
    <property type="match status" value="1"/>
</dbReference>
<dbReference type="InterPro" id="IPR039001">
    <property type="entry name" value="Pal"/>
</dbReference>
<evidence type="ECO:0000259" key="11">
    <source>
        <dbReference type="PROSITE" id="PS51123"/>
    </source>
</evidence>
<keyword evidence="7 8" id="KW-0131">Cell cycle</keyword>
<dbReference type="NCBIfam" id="TIGR02802">
    <property type="entry name" value="Pal_lipo"/>
    <property type="match status" value="1"/>
</dbReference>
<keyword evidence="2 8" id="KW-0732">Signal</keyword>
<comment type="subunit">
    <text evidence="8">The Tol-Pal system is composed of five core proteins: the inner membrane proteins TolA, TolQ and TolR, the periplasmic protein TolB and the outer membrane protein Pal. They form a network linking the inner and outer membranes and the peptidoglycan layer.</text>
</comment>
<dbReference type="STRING" id="946483.Cenrod_0427"/>
<evidence type="ECO:0000313" key="12">
    <source>
        <dbReference type="EMBL" id="AGX86546.1"/>
    </source>
</evidence>
<evidence type="ECO:0000256" key="4">
    <source>
        <dbReference type="ARBA" id="ARBA00023139"/>
    </source>
</evidence>
<evidence type="ECO:0000313" key="13">
    <source>
        <dbReference type="Proteomes" id="UP000017184"/>
    </source>
</evidence>
<dbReference type="InterPro" id="IPR050330">
    <property type="entry name" value="Bact_OuterMem_StrucFunc"/>
</dbReference>
<dbReference type="HOGENOM" id="CLU_016890_9_4_4"/>
<dbReference type="Pfam" id="PF00691">
    <property type="entry name" value="OmpA"/>
    <property type="match status" value="1"/>
</dbReference>
<dbReference type="KEGG" id="cbx:Cenrod_0427"/>
<evidence type="ECO:0000256" key="1">
    <source>
        <dbReference type="ARBA" id="ARBA00022618"/>
    </source>
</evidence>
<keyword evidence="13" id="KW-1185">Reference proteome</keyword>
<dbReference type="GO" id="GO:0051301">
    <property type="term" value="P:cell division"/>
    <property type="evidence" value="ECO:0007669"/>
    <property type="project" value="UniProtKB-UniRule"/>
</dbReference>
<dbReference type="InterPro" id="IPR014169">
    <property type="entry name" value="Pal_lipo_C"/>
</dbReference>
<feature type="signal peptide" evidence="10">
    <location>
        <begin position="1"/>
        <end position="20"/>
    </location>
</feature>
<dbReference type="GO" id="GO:0009279">
    <property type="term" value="C:cell outer membrane"/>
    <property type="evidence" value="ECO:0007669"/>
    <property type="project" value="UniProtKB-SubCell"/>
</dbReference>
<comment type="function">
    <text evidence="8">Part of the Tol-Pal system, which plays a role in outer membrane invagination during cell division and is important for maintaining outer membrane integrity.</text>
</comment>
<evidence type="ECO:0000256" key="6">
    <source>
        <dbReference type="ARBA" id="ARBA00023288"/>
    </source>
</evidence>